<dbReference type="InterPro" id="IPR000772">
    <property type="entry name" value="Ricin_B_lectin"/>
</dbReference>
<keyword evidence="4" id="KW-1185">Reference proteome</keyword>
<dbReference type="Pfam" id="PF00652">
    <property type="entry name" value="Ricin_B_lectin"/>
    <property type="match status" value="1"/>
</dbReference>
<keyword evidence="1" id="KW-0732">Signal</keyword>
<name>A0ABN3QK37_9ACTN</name>
<accession>A0ABN3QK37</accession>
<feature type="domain" description="Ricin B lectin" evidence="2">
    <location>
        <begin position="51"/>
        <end position="111"/>
    </location>
</feature>
<dbReference type="Proteomes" id="UP001501509">
    <property type="component" value="Unassembled WGS sequence"/>
</dbReference>
<evidence type="ECO:0000259" key="2">
    <source>
        <dbReference type="Pfam" id="PF00652"/>
    </source>
</evidence>
<dbReference type="RefSeq" id="WP_425546959.1">
    <property type="nucleotide sequence ID" value="NZ_BAAATD010000013.1"/>
</dbReference>
<reference evidence="3 4" key="1">
    <citation type="journal article" date="2019" name="Int. J. Syst. Evol. Microbiol.">
        <title>The Global Catalogue of Microorganisms (GCM) 10K type strain sequencing project: providing services to taxonomists for standard genome sequencing and annotation.</title>
        <authorList>
            <consortium name="The Broad Institute Genomics Platform"/>
            <consortium name="The Broad Institute Genome Sequencing Center for Infectious Disease"/>
            <person name="Wu L."/>
            <person name="Ma J."/>
        </authorList>
    </citation>
    <scope>NUCLEOTIDE SEQUENCE [LARGE SCALE GENOMIC DNA]</scope>
    <source>
        <strain evidence="3 4">JCM 6833</strain>
    </source>
</reference>
<feature type="chain" id="PRO_5046459289" description="Ricin B lectin domain-containing protein" evidence="1">
    <location>
        <begin position="27"/>
        <end position="169"/>
    </location>
</feature>
<feature type="signal peptide" evidence="1">
    <location>
        <begin position="1"/>
        <end position="26"/>
    </location>
</feature>
<evidence type="ECO:0000313" key="3">
    <source>
        <dbReference type="EMBL" id="GAA2628188.1"/>
    </source>
</evidence>
<evidence type="ECO:0000256" key="1">
    <source>
        <dbReference type="SAM" id="SignalP"/>
    </source>
</evidence>
<evidence type="ECO:0000313" key="4">
    <source>
        <dbReference type="Proteomes" id="UP001501509"/>
    </source>
</evidence>
<sequence length="169" mass="18309">MFRLRLAATVLVAPLLLLGSVASASASPRSEGFSALYPPGTPGPFKIANHEDLGLCLDTTGTLGRSVYLGRCHSGDSGQRWGWWNGGWLIHLQSGYCLAAVTVGNVNAAELQRCIDHRIQYWTHQNFAILNTSTGSNRCLTPAHAVEGAHVNPINCFTTPSQGWNVTYW</sequence>
<proteinExistence type="predicted"/>
<comment type="caution">
    <text evidence="3">The sequence shown here is derived from an EMBL/GenBank/DDBJ whole genome shotgun (WGS) entry which is preliminary data.</text>
</comment>
<dbReference type="EMBL" id="BAAATD010000013">
    <property type="protein sequence ID" value="GAA2628188.1"/>
    <property type="molecule type" value="Genomic_DNA"/>
</dbReference>
<organism evidence="3 4">
    <name type="scientific">Actinomadura fulvescens</name>
    <dbReference type="NCBI Taxonomy" id="46160"/>
    <lineage>
        <taxon>Bacteria</taxon>
        <taxon>Bacillati</taxon>
        <taxon>Actinomycetota</taxon>
        <taxon>Actinomycetes</taxon>
        <taxon>Streptosporangiales</taxon>
        <taxon>Thermomonosporaceae</taxon>
        <taxon>Actinomadura</taxon>
    </lineage>
</organism>
<dbReference type="SUPFAM" id="SSF50370">
    <property type="entry name" value="Ricin B-like lectins"/>
    <property type="match status" value="1"/>
</dbReference>
<dbReference type="Gene3D" id="2.80.10.50">
    <property type="match status" value="1"/>
</dbReference>
<dbReference type="InterPro" id="IPR035992">
    <property type="entry name" value="Ricin_B-like_lectins"/>
</dbReference>
<dbReference type="PROSITE" id="PS50231">
    <property type="entry name" value="RICIN_B_LECTIN"/>
    <property type="match status" value="1"/>
</dbReference>
<gene>
    <name evidence="3" type="ORF">GCM10010411_76880</name>
</gene>
<protein>
    <recommendedName>
        <fullName evidence="2">Ricin B lectin domain-containing protein</fullName>
    </recommendedName>
</protein>